<name>A0A9P7W4K8_9AGAR</name>
<organism evidence="2 3">
    <name type="scientific">Guyanagaster necrorhizus</name>
    <dbReference type="NCBI Taxonomy" id="856835"/>
    <lineage>
        <taxon>Eukaryota</taxon>
        <taxon>Fungi</taxon>
        <taxon>Dikarya</taxon>
        <taxon>Basidiomycota</taxon>
        <taxon>Agaricomycotina</taxon>
        <taxon>Agaricomycetes</taxon>
        <taxon>Agaricomycetidae</taxon>
        <taxon>Agaricales</taxon>
        <taxon>Marasmiineae</taxon>
        <taxon>Physalacriaceae</taxon>
        <taxon>Guyanagaster</taxon>
    </lineage>
</organism>
<keyword evidence="3" id="KW-1185">Reference proteome</keyword>
<dbReference type="GeneID" id="66105005"/>
<reference evidence="2" key="1">
    <citation type="submission" date="2020-11" db="EMBL/GenBank/DDBJ databases">
        <title>Adaptations for nitrogen fixation in a non-lichenized fungal sporocarp promotes dispersal by wood-feeding termites.</title>
        <authorList>
            <consortium name="DOE Joint Genome Institute"/>
            <person name="Koch R.A."/>
            <person name="Yoon G."/>
            <person name="Arayal U."/>
            <person name="Lail K."/>
            <person name="Amirebrahimi M."/>
            <person name="Labutti K."/>
            <person name="Lipzen A."/>
            <person name="Riley R."/>
            <person name="Barry K."/>
            <person name="Henrissat B."/>
            <person name="Grigoriev I.V."/>
            <person name="Herr J.R."/>
            <person name="Aime M.C."/>
        </authorList>
    </citation>
    <scope>NUCLEOTIDE SEQUENCE</scope>
    <source>
        <strain evidence="2">MCA 3950</strain>
    </source>
</reference>
<comment type="caution">
    <text evidence="2">The sequence shown here is derived from an EMBL/GenBank/DDBJ whole genome shotgun (WGS) entry which is preliminary data.</text>
</comment>
<protein>
    <submittedName>
        <fullName evidence="2">Uncharacterized protein</fullName>
    </submittedName>
</protein>
<feature type="compositionally biased region" description="Basic and acidic residues" evidence="1">
    <location>
        <begin position="330"/>
        <end position="357"/>
    </location>
</feature>
<dbReference type="Proteomes" id="UP000812287">
    <property type="component" value="Unassembled WGS sequence"/>
</dbReference>
<dbReference type="EMBL" id="MU250525">
    <property type="protein sequence ID" value="KAG7451196.1"/>
    <property type="molecule type" value="Genomic_DNA"/>
</dbReference>
<gene>
    <name evidence="2" type="ORF">BT62DRAFT_882519</name>
</gene>
<evidence type="ECO:0000313" key="3">
    <source>
        <dbReference type="Proteomes" id="UP000812287"/>
    </source>
</evidence>
<dbReference type="AlphaFoldDB" id="A0A9P7W4K8"/>
<accession>A0A9P7W4K8</accession>
<evidence type="ECO:0000256" key="1">
    <source>
        <dbReference type="SAM" id="MobiDB-lite"/>
    </source>
</evidence>
<feature type="compositionally biased region" description="Basic and acidic residues" evidence="1">
    <location>
        <begin position="311"/>
        <end position="321"/>
    </location>
</feature>
<dbReference type="RefSeq" id="XP_043044696.1">
    <property type="nucleotide sequence ID" value="XM_043182708.1"/>
</dbReference>
<feature type="region of interest" description="Disordered" evidence="1">
    <location>
        <begin position="300"/>
        <end position="357"/>
    </location>
</feature>
<evidence type="ECO:0000313" key="2">
    <source>
        <dbReference type="EMBL" id="KAG7451196.1"/>
    </source>
</evidence>
<proteinExistence type="predicted"/>
<dbReference type="OrthoDB" id="3223825at2759"/>
<sequence>MFEFDALAGAHPTSDGLYLERLEAFMDKSLADIKTFAARESRSFEETRRSIAEWHSKYLFQSRAPFSVATNVSREERLAYTKKILCDISGLLETLQEMSGVESFVLAVDPPEPGEGFLGGSLLGREFWRNLRGGGDSGARAFRLHCTKRLVSQTSIAQGSSSSTDLEIVQKPALSLKAELYEKMRNALRTTSGIRNAEMKWTNPDRLATYGVTLVGWPSTIPMVNPSNLKASQNKELLTLLENGTMKFVKIYISPEQDGVQPPTSSAEDGHDSFSWALHFDDTMPVRSCYPSPNAIYHSSKDLDAATESPDATKRQEEMPGRSRSPGVSEGHDEWNDPGRPRKRPKLSEHAMEPDSS</sequence>